<accession>A0A7R9IDH5</accession>
<organism evidence="2">
    <name type="scientific">Timema tahoe</name>
    <dbReference type="NCBI Taxonomy" id="61484"/>
    <lineage>
        <taxon>Eukaryota</taxon>
        <taxon>Metazoa</taxon>
        <taxon>Ecdysozoa</taxon>
        <taxon>Arthropoda</taxon>
        <taxon>Hexapoda</taxon>
        <taxon>Insecta</taxon>
        <taxon>Pterygota</taxon>
        <taxon>Neoptera</taxon>
        <taxon>Polyneoptera</taxon>
        <taxon>Phasmatodea</taxon>
        <taxon>Timematodea</taxon>
        <taxon>Timematoidea</taxon>
        <taxon>Timematidae</taxon>
        <taxon>Timema</taxon>
    </lineage>
</organism>
<reference evidence="2" key="1">
    <citation type="submission" date="2020-11" db="EMBL/GenBank/DDBJ databases">
        <authorList>
            <person name="Tran Van P."/>
        </authorList>
    </citation>
    <scope>NUCLEOTIDE SEQUENCE</scope>
</reference>
<proteinExistence type="predicted"/>
<sequence length="579" mass="63974">MVVQHRTQVTRELRDIFIGLPYTANSSKERHQMFYLTRRDHHLHVFDSRSKSVLVTLVLHELLSSVWHPHPFGKRFDGGPYGLTPVPLSLLAEEEDFELVNWSPGEENRLLFCPYASLNAFNDALGNRFAGGPNGLIPAPLSEFAELKAFELENWSCGDWFVVYAPGDGIEEYEPRDGFVGYEPGDGFIGYAPGDWFVGYVPEDGVVEYEPGYEPGDGFIEYAPGDWFVGYAPGDDVVEYEPGYVPEDGVVEYEPGDWFVEYEPVDGFIEYAPGDWFVGYAPGNDVVEYEPGDWFVGREPVSRQRVRITVGVAVAKSFAVTIFSWSIVWRLRRGPCLGWRERSVEHIRRIGVAIVDGRQHSVLLPVRFIRLSTSYASELGIGKVEIRGSEPAFNGGRVEDHLGQTTPVHPTEIRTSISSSSTVKLNMKQRSLLITLSPDPRGLLVSDLGTVPVFVHLVLHHLHAAVGKHNVVHPLHVILLAALLVAEVVSGRFVKHLPRELVVGRLLRGQGGRLMTEGVLETALLLRVGAEVVVGEPDLRAEGGGGGAKEPVTGPGDNRPPANLAVMAPLDEATRYGQD</sequence>
<dbReference type="EMBL" id="OE000999">
    <property type="protein sequence ID" value="CAD7455688.1"/>
    <property type="molecule type" value="Genomic_DNA"/>
</dbReference>
<feature type="region of interest" description="Disordered" evidence="1">
    <location>
        <begin position="539"/>
        <end position="579"/>
    </location>
</feature>
<evidence type="ECO:0000256" key="1">
    <source>
        <dbReference type="SAM" id="MobiDB-lite"/>
    </source>
</evidence>
<dbReference type="AlphaFoldDB" id="A0A7R9IDH5"/>
<name>A0A7R9IDH5_9NEOP</name>
<evidence type="ECO:0000313" key="2">
    <source>
        <dbReference type="EMBL" id="CAD7455688.1"/>
    </source>
</evidence>
<gene>
    <name evidence="2" type="ORF">TTEB3V08_LOCUS3752</name>
</gene>
<protein>
    <submittedName>
        <fullName evidence="2">Uncharacterized protein</fullName>
    </submittedName>
</protein>